<feature type="region of interest" description="Disordered" evidence="1">
    <location>
        <begin position="70"/>
        <end position="111"/>
    </location>
</feature>
<evidence type="ECO:0000313" key="2">
    <source>
        <dbReference type="EMBL" id="SIT76646.1"/>
    </source>
</evidence>
<keyword evidence="3" id="KW-1185">Reference proteome</keyword>
<name>A0A1R3WGV2_9RHOB</name>
<dbReference type="Proteomes" id="UP000186997">
    <property type="component" value="Unassembled WGS sequence"/>
</dbReference>
<accession>A0A1R3WGV2</accession>
<proteinExistence type="predicted"/>
<organism evidence="2 3">
    <name type="scientific">Yoonia rosea</name>
    <dbReference type="NCBI Taxonomy" id="287098"/>
    <lineage>
        <taxon>Bacteria</taxon>
        <taxon>Pseudomonadati</taxon>
        <taxon>Pseudomonadota</taxon>
        <taxon>Alphaproteobacteria</taxon>
        <taxon>Rhodobacterales</taxon>
        <taxon>Paracoccaceae</taxon>
        <taxon>Yoonia</taxon>
    </lineage>
</organism>
<evidence type="ECO:0000313" key="3">
    <source>
        <dbReference type="Proteomes" id="UP000186997"/>
    </source>
</evidence>
<dbReference type="STRING" id="287098.SAMN05421665_0412"/>
<gene>
    <name evidence="2" type="ORF">SAMN05421665_0412</name>
</gene>
<evidence type="ECO:0000256" key="1">
    <source>
        <dbReference type="SAM" id="MobiDB-lite"/>
    </source>
</evidence>
<sequence length="202" mass="22863">MASASIAWSPQSAAANRPLVYLLQTQRFGSCHRVYRSRRRMCRTLAWTCSWAVSVPVKVLSDENVPTYLRTGSPRSRARATKTNKGDPPAALRQGRCPGQPRYRKTGRGDALRQRLPKGCAAMQARTDSETAPRNNRLEHRELGCFVALHHTASLIPRQCWLRELMLPCPTMSSIWRIASHPLYAPAPNPYMFAQELREPRP</sequence>
<protein>
    <submittedName>
        <fullName evidence="2">Uncharacterized protein</fullName>
    </submittedName>
</protein>
<reference evidence="3" key="1">
    <citation type="submission" date="2017-01" db="EMBL/GenBank/DDBJ databases">
        <authorList>
            <person name="Varghese N."/>
            <person name="Submissions S."/>
        </authorList>
    </citation>
    <scope>NUCLEOTIDE SEQUENCE [LARGE SCALE GENOMIC DNA]</scope>
    <source>
        <strain evidence="3">DSM 29591</strain>
    </source>
</reference>
<dbReference type="EMBL" id="FTPR01000001">
    <property type="protein sequence ID" value="SIT76646.1"/>
    <property type="molecule type" value="Genomic_DNA"/>
</dbReference>
<dbReference type="AlphaFoldDB" id="A0A1R3WGV2"/>